<dbReference type="RefSeq" id="YP_009092569.1">
    <property type="nucleotide sequence ID" value="NC_025299.1"/>
</dbReference>
<keyword evidence="6 11" id="KW-1133">Transmembrane helix</keyword>
<dbReference type="Pfam" id="PF00420">
    <property type="entry name" value="Oxidored_q2"/>
    <property type="match status" value="1"/>
</dbReference>
<protein>
    <recommendedName>
        <fullName evidence="3">NADH-ubiquinone oxidoreductase chain 4L</fullName>
    </recommendedName>
    <alternativeName>
        <fullName evidence="9">NADH dehydrogenase subunit 4L</fullName>
    </alternativeName>
</protein>
<dbReference type="EMBL" id="KM278221">
    <property type="protein sequence ID" value="AIR11950.1"/>
    <property type="molecule type" value="Genomic_DNA"/>
</dbReference>
<keyword evidence="8 11" id="KW-0472">Membrane</keyword>
<evidence type="ECO:0000313" key="12">
    <source>
        <dbReference type="EMBL" id="AIR11950.1"/>
    </source>
</evidence>
<reference evidence="12" key="1">
    <citation type="submission" date="2014-08" db="EMBL/GenBank/DDBJ databases">
        <title>Shotgun assembly of Pseudacysta perseae mitochondrial genome (Heteroptera, Tingidae).</title>
        <authorList>
            <person name="Kocher A."/>
        </authorList>
    </citation>
    <scope>NUCLEOTIDE SEQUENCE</scope>
</reference>
<dbReference type="GO" id="GO:0008137">
    <property type="term" value="F:NADH dehydrogenase (ubiquinone) activity"/>
    <property type="evidence" value="ECO:0007669"/>
    <property type="project" value="UniProtKB-EC"/>
</dbReference>
<keyword evidence="12" id="KW-0496">Mitochondrion</keyword>
<proteinExistence type="inferred from homology"/>
<feature type="transmembrane region" description="Helical" evidence="11">
    <location>
        <begin position="23"/>
        <end position="46"/>
    </location>
</feature>
<evidence type="ECO:0000256" key="5">
    <source>
        <dbReference type="ARBA" id="ARBA00022967"/>
    </source>
</evidence>
<comment type="subcellular location">
    <subcellularLocation>
        <location evidence="1">Membrane</location>
        <topology evidence="1">Multi-pass membrane protein</topology>
    </subcellularLocation>
</comment>
<evidence type="ECO:0000256" key="7">
    <source>
        <dbReference type="ARBA" id="ARBA00023027"/>
    </source>
</evidence>
<dbReference type="GeneID" id="20833076"/>
<evidence type="ECO:0000256" key="3">
    <source>
        <dbReference type="ARBA" id="ARBA00016612"/>
    </source>
</evidence>
<dbReference type="GO" id="GO:0016020">
    <property type="term" value="C:membrane"/>
    <property type="evidence" value="ECO:0007669"/>
    <property type="project" value="UniProtKB-SubCell"/>
</dbReference>
<evidence type="ECO:0000256" key="9">
    <source>
        <dbReference type="ARBA" id="ARBA00031586"/>
    </source>
</evidence>
<geneLocation type="mitochondrion" evidence="12"/>
<dbReference type="AlphaFoldDB" id="A0A089RZX2"/>
<keyword evidence="7" id="KW-0520">NAD</keyword>
<evidence type="ECO:0000256" key="4">
    <source>
        <dbReference type="ARBA" id="ARBA00022692"/>
    </source>
</evidence>
<evidence type="ECO:0000256" key="6">
    <source>
        <dbReference type="ARBA" id="ARBA00022989"/>
    </source>
</evidence>
<evidence type="ECO:0000256" key="2">
    <source>
        <dbReference type="ARBA" id="ARBA00010519"/>
    </source>
</evidence>
<evidence type="ECO:0000256" key="11">
    <source>
        <dbReference type="SAM" id="Phobius"/>
    </source>
</evidence>
<feature type="transmembrane region" description="Helical" evidence="11">
    <location>
        <begin position="52"/>
        <end position="77"/>
    </location>
</feature>
<name>A0A089RZX2_PSEPZ</name>
<evidence type="ECO:0000256" key="10">
    <source>
        <dbReference type="ARBA" id="ARBA00049551"/>
    </source>
</evidence>
<dbReference type="Gene3D" id="1.10.287.3510">
    <property type="match status" value="1"/>
</dbReference>
<organism evidence="12">
    <name type="scientific">Pseudacysta perseae</name>
    <name type="common">Avocado lace bug</name>
    <dbReference type="NCBI Taxonomy" id="1041453"/>
    <lineage>
        <taxon>Eukaryota</taxon>
        <taxon>Metazoa</taxon>
        <taxon>Ecdysozoa</taxon>
        <taxon>Arthropoda</taxon>
        <taxon>Hexapoda</taxon>
        <taxon>Insecta</taxon>
        <taxon>Pterygota</taxon>
        <taxon>Neoptera</taxon>
        <taxon>Paraneoptera</taxon>
        <taxon>Hemiptera</taxon>
        <taxon>Heteroptera</taxon>
        <taxon>Panheteroptera</taxon>
        <taxon>Cimicomorpha</taxon>
        <taxon>Tingidae</taxon>
        <taxon>Pseudacysta</taxon>
    </lineage>
</organism>
<evidence type="ECO:0000256" key="8">
    <source>
        <dbReference type="ARBA" id="ARBA00023136"/>
    </source>
</evidence>
<comment type="catalytic activity">
    <reaction evidence="10">
        <text>a ubiquinone + NADH + 5 H(+)(in) = a ubiquinol + NAD(+) + 4 H(+)(out)</text>
        <dbReference type="Rhea" id="RHEA:29091"/>
        <dbReference type="Rhea" id="RHEA-COMP:9565"/>
        <dbReference type="Rhea" id="RHEA-COMP:9566"/>
        <dbReference type="ChEBI" id="CHEBI:15378"/>
        <dbReference type="ChEBI" id="CHEBI:16389"/>
        <dbReference type="ChEBI" id="CHEBI:17976"/>
        <dbReference type="ChEBI" id="CHEBI:57540"/>
        <dbReference type="ChEBI" id="CHEBI:57945"/>
        <dbReference type="EC" id="7.1.1.2"/>
    </reaction>
</comment>
<keyword evidence="4 11" id="KW-0812">Transmembrane</keyword>
<sequence length="93" mass="10911">MLFSLYFSFLCGLMVMFSMRNHLLLTLISVEFIMIIVYSFMFMNFMSFNYEMYFLIMFLVMLVCEGSLGLSILVGLIRCHGNDMVSSLLLILW</sequence>
<dbReference type="InterPro" id="IPR039428">
    <property type="entry name" value="NUOK/Mnh_C1-like"/>
</dbReference>
<gene>
    <name evidence="12" type="primary">ND4L</name>
</gene>
<comment type="similarity">
    <text evidence="2">Belongs to the complex I subunit 4L family.</text>
</comment>
<evidence type="ECO:0000256" key="1">
    <source>
        <dbReference type="ARBA" id="ARBA00004141"/>
    </source>
</evidence>
<dbReference type="CTD" id="4539"/>
<accession>A0A089RZX2</accession>
<keyword evidence="5" id="KW-1278">Translocase</keyword>